<sequence length="422" mass="48283">MSDKITKSPQFRFAGFINDWEQRKLDSIVDRVKSYSLSRDVETIEDTGYKYIHYGDIHTKVANVIDESSNLPNIKAGNYELLEKGDLVVADASEDYQGIATPAVITVDSPYKIVSGLHTIALRPKQLDSMFLYYLINSPTFRKYGYKTGTGMKVFGISATNLLKFEGWFPVLEEQTKIGNFFKQLDETISLLQRKLELLKDTKESLLHKMFPKDGADVPEIRFAGFTDAWEQQKLSEVMSDFIVPMRDKPKEFSGDIPWTRIEDIEGKYLNGSLSGQYVSEETIKKMNLKIIPKGSLIVSASATFGVVAVVTQDLITNQTFIGLVPGIDFDLDFLYTFFHSPTVQRKMKLESAGSTIFYISRQTFEDMKFPFPEYAEQKKVGQFFNNLDHLITLHQDELKSLENLKKLLLQQMFVYEKEITQ</sequence>
<feature type="coiled-coil region" evidence="4">
    <location>
        <begin position="182"/>
        <end position="209"/>
    </location>
</feature>
<feature type="domain" description="Type I restriction modification DNA specificity" evidence="5">
    <location>
        <begin position="249"/>
        <end position="403"/>
    </location>
</feature>
<keyword evidence="2" id="KW-0680">Restriction system</keyword>
<organism evidence="6 7">
    <name type="scientific">Chungangia koreensis</name>
    <dbReference type="NCBI Taxonomy" id="752657"/>
    <lineage>
        <taxon>Bacteria</taxon>
        <taxon>Bacillati</taxon>
        <taxon>Bacillota</taxon>
        <taxon>Bacilli</taxon>
        <taxon>Lactobacillales</taxon>
        <taxon>Chungangia</taxon>
    </lineage>
</organism>
<dbReference type="GO" id="GO:0004519">
    <property type="term" value="F:endonuclease activity"/>
    <property type="evidence" value="ECO:0007669"/>
    <property type="project" value="UniProtKB-KW"/>
</dbReference>
<dbReference type="EMBL" id="JBHSEC010000001">
    <property type="protein sequence ID" value="MFC4409014.1"/>
    <property type="molecule type" value="Genomic_DNA"/>
</dbReference>
<dbReference type="GO" id="GO:0016787">
    <property type="term" value="F:hydrolase activity"/>
    <property type="evidence" value="ECO:0007669"/>
    <property type="project" value="UniProtKB-KW"/>
</dbReference>
<feature type="domain" description="Type I restriction modification DNA specificity" evidence="5">
    <location>
        <begin position="19"/>
        <end position="200"/>
    </location>
</feature>
<evidence type="ECO:0000256" key="1">
    <source>
        <dbReference type="ARBA" id="ARBA00010923"/>
    </source>
</evidence>
<keyword evidence="6" id="KW-0255">Endonuclease</keyword>
<gene>
    <name evidence="6" type="ORF">ACFOZY_01050</name>
</gene>
<dbReference type="InterPro" id="IPR000055">
    <property type="entry name" value="Restrct_endonuc_typeI_TRD"/>
</dbReference>
<keyword evidence="4" id="KW-0175">Coiled coil</keyword>
<dbReference type="Gene3D" id="1.10.287.1120">
    <property type="entry name" value="Bipartite methylase S protein"/>
    <property type="match status" value="1"/>
</dbReference>
<keyword evidence="6" id="KW-0540">Nuclease</keyword>
<evidence type="ECO:0000256" key="2">
    <source>
        <dbReference type="ARBA" id="ARBA00022747"/>
    </source>
</evidence>
<name>A0ABV8X1P0_9LACT</name>
<dbReference type="PANTHER" id="PTHR30408">
    <property type="entry name" value="TYPE-1 RESTRICTION ENZYME ECOKI SPECIFICITY PROTEIN"/>
    <property type="match status" value="1"/>
</dbReference>
<keyword evidence="3" id="KW-0238">DNA-binding</keyword>
<keyword evidence="7" id="KW-1185">Reference proteome</keyword>
<evidence type="ECO:0000256" key="3">
    <source>
        <dbReference type="ARBA" id="ARBA00023125"/>
    </source>
</evidence>
<feature type="coiled-coil region" evidence="4">
    <location>
        <begin position="392"/>
        <end position="419"/>
    </location>
</feature>
<reference evidence="7" key="1">
    <citation type="journal article" date="2019" name="Int. J. Syst. Evol. Microbiol.">
        <title>The Global Catalogue of Microorganisms (GCM) 10K type strain sequencing project: providing services to taxonomists for standard genome sequencing and annotation.</title>
        <authorList>
            <consortium name="The Broad Institute Genomics Platform"/>
            <consortium name="The Broad Institute Genome Sequencing Center for Infectious Disease"/>
            <person name="Wu L."/>
            <person name="Ma J."/>
        </authorList>
    </citation>
    <scope>NUCLEOTIDE SEQUENCE [LARGE SCALE GENOMIC DNA]</scope>
    <source>
        <strain evidence="7">CCUG 59778</strain>
    </source>
</reference>
<accession>A0ABV8X1P0</accession>
<dbReference type="InterPro" id="IPR044946">
    <property type="entry name" value="Restrct_endonuc_typeI_TRD_sf"/>
</dbReference>
<dbReference type="Gene3D" id="3.90.220.20">
    <property type="entry name" value="DNA methylase specificity domains"/>
    <property type="match status" value="2"/>
</dbReference>
<dbReference type="CDD" id="cd17284">
    <property type="entry name" value="RMtype1_S_Cbo7060ORF11580P_TRD2-CR2_like"/>
    <property type="match status" value="1"/>
</dbReference>
<evidence type="ECO:0000313" key="6">
    <source>
        <dbReference type="EMBL" id="MFC4409014.1"/>
    </source>
</evidence>
<dbReference type="InterPro" id="IPR052021">
    <property type="entry name" value="Type-I_RS_S_subunit"/>
</dbReference>
<dbReference type="PANTHER" id="PTHR30408:SF12">
    <property type="entry name" value="TYPE I RESTRICTION ENZYME MJAVIII SPECIFICITY SUBUNIT"/>
    <property type="match status" value="1"/>
</dbReference>
<evidence type="ECO:0000313" key="7">
    <source>
        <dbReference type="Proteomes" id="UP001595817"/>
    </source>
</evidence>
<proteinExistence type="inferred from homology"/>
<dbReference type="Pfam" id="PF01420">
    <property type="entry name" value="Methylase_S"/>
    <property type="match status" value="2"/>
</dbReference>
<dbReference type="EC" id="3.1.21.-" evidence="6"/>
<comment type="caution">
    <text evidence="6">The sequence shown here is derived from an EMBL/GenBank/DDBJ whole genome shotgun (WGS) entry which is preliminary data.</text>
</comment>
<protein>
    <submittedName>
        <fullName evidence="6">Restriction endonuclease subunit S</fullName>
        <ecNumber evidence="6">3.1.21.-</ecNumber>
    </submittedName>
</protein>
<dbReference type="Proteomes" id="UP001595817">
    <property type="component" value="Unassembled WGS sequence"/>
</dbReference>
<evidence type="ECO:0000256" key="4">
    <source>
        <dbReference type="SAM" id="Coils"/>
    </source>
</evidence>
<dbReference type="RefSeq" id="WP_378151321.1">
    <property type="nucleotide sequence ID" value="NZ_JBHSEC010000001.1"/>
</dbReference>
<keyword evidence="6" id="KW-0378">Hydrolase</keyword>
<comment type="similarity">
    <text evidence="1">Belongs to the type-I restriction system S methylase family.</text>
</comment>
<evidence type="ECO:0000259" key="5">
    <source>
        <dbReference type="Pfam" id="PF01420"/>
    </source>
</evidence>
<dbReference type="SUPFAM" id="SSF116734">
    <property type="entry name" value="DNA methylase specificity domain"/>
    <property type="match status" value="2"/>
</dbReference>